<dbReference type="EMBL" id="KN839137">
    <property type="protein sequence ID" value="KIJ90647.1"/>
    <property type="molecule type" value="Genomic_DNA"/>
</dbReference>
<gene>
    <name evidence="2" type="ORF">K443DRAFT_15046</name>
</gene>
<proteinExistence type="predicted"/>
<dbReference type="HOGENOM" id="CLU_2455097_0_0_1"/>
<evidence type="ECO:0000313" key="2">
    <source>
        <dbReference type="EMBL" id="KIJ90647.1"/>
    </source>
</evidence>
<reference evidence="2 3" key="1">
    <citation type="submission" date="2014-04" db="EMBL/GenBank/DDBJ databases">
        <authorList>
            <consortium name="DOE Joint Genome Institute"/>
            <person name="Kuo A."/>
            <person name="Kohler A."/>
            <person name="Nagy L.G."/>
            <person name="Floudas D."/>
            <person name="Copeland A."/>
            <person name="Barry K.W."/>
            <person name="Cichocki N."/>
            <person name="Veneault-Fourrey C."/>
            <person name="LaButti K."/>
            <person name="Lindquist E.A."/>
            <person name="Lipzen A."/>
            <person name="Lundell T."/>
            <person name="Morin E."/>
            <person name="Murat C."/>
            <person name="Sun H."/>
            <person name="Tunlid A."/>
            <person name="Henrissat B."/>
            <person name="Grigoriev I.V."/>
            <person name="Hibbett D.S."/>
            <person name="Martin F."/>
            <person name="Nordberg H.P."/>
            <person name="Cantor M.N."/>
            <person name="Hua S.X."/>
        </authorList>
    </citation>
    <scope>NUCLEOTIDE SEQUENCE [LARGE SCALE GENOMIC DNA]</scope>
    <source>
        <strain evidence="2 3">LaAM-08-1</strain>
    </source>
</reference>
<feature type="region of interest" description="Disordered" evidence="1">
    <location>
        <begin position="45"/>
        <end position="66"/>
    </location>
</feature>
<dbReference type="AlphaFoldDB" id="A0A0C9X280"/>
<evidence type="ECO:0000256" key="1">
    <source>
        <dbReference type="SAM" id="MobiDB-lite"/>
    </source>
</evidence>
<accession>A0A0C9X280</accession>
<protein>
    <submittedName>
        <fullName evidence="2">Uncharacterized protein</fullName>
    </submittedName>
</protein>
<keyword evidence="3" id="KW-1185">Reference proteome</keyword>
<sequence length="89" mass="10097">MTPGPTNRHWGRHVYDFRCHVAGSEVAAKQRTTTEISRSLLLSSVQQQDKHPHPHHTFANHLADINKPTTIRNHSVTMTGLQTNTTTYK</sequence>
<name>A0A0C9X280_9AGAR</name>
<dbReference type="Proteomes" id="UP000054477">
    <property type="component" value="Unassembled WGS sequence"/>
</dbReference>
<evidence type="ECO:0000313" key="3">
    <source>
        <dbReference type="Proteomes" id="UP000054477"/>
    </source>
</evidence>
<organism evidence="2 3">
    <name type="scientific">Laccaria amethystina LaAM-08-1</name>
    <dbReference type="NCBI Taxonomy" id="1095629"/>
    <lineage>
        <taxon>Eukaryota</taxon>
        <taxon>Fungi</taxon>
        <taxon>Dikarya</taxon>
        <taxon>Basidiomycota</taxon>
        <taxon>Agaricomycotina</taxon>
        <taxon>Agaricomycetes</taxon>
        <taxon>Agaricomycetidae</taxon>
        <taxon>Agaricales</taxon>
        <taxon>Agaricineae</taxon>
        <taxon>Hydnangiaceae</taxon>
        <taxon>Laccaria</taxon>
    </lineage>
</organism>
<reference evidence="3" key="2">
    <citation type="submission" date="2015-01" db="EMBL/GenBank/DDBJ databases">
        <title>Evolutionary Origins and Diversification of the Mycorrhizal Mutualists.</title>
        <authorList>
            <consortium name="DOE Joint Genome Institute"/>
            <consortium name="Mycorrhizal Genomics Consortium"/>
            <person name="Kohler A."/>
            <person name="Kuo A."/>
            <person name="Nagy L.G."/>
            <person name="Floudas D."/>
            <person name="Copeland A."/>
            <person name="Barry K.W."/>
            <person name="Cichocki N."/>
            <person name="Veneault-Fourrey C."/>
            <person name="LaButti K."/>
            <person name="Lindquist E.A."/>
            <person name="Lipzen A."/>
            <person name="Lundell T."/>
            <person name="Morin E."/>
            <person name="Murat C."/>
            <person name="Riley R."/>
            <person name="Ohm R."/>
            <person name="Sun H."/>
            <person name="Tunlid A."/>
            <person name="Henrissat B."/>
            <person name="Grigoriev I.V."/>
            <person name="Hibbett D.S."/>
            <person name="Martin F."/>
        </authorList>
    </citation>
    <scope>NUCLEOTIDE SEQUENCE [LARGE SCALE GENOMIC DNA]</scope>
    <source>
        <strain evidence="3">LaAM-08-1</strain>
    </source>
</reference>